<organism evidence="1">
    <name type="scientific">uncultured Spirochaetota bacterium</name>
    <dbReference type="NCBI Taxonomy" id="460511"/>
    <lineage>
        <taxon>Bacteria</taxon>
        <taxon>Pseudomonadati</taxon>
        <taxon>Spirochaetota</taxon>
        <taxon>environmental samples</taxon>
    </lineage>
</organism>
<gene>
    <name evidence="1" type="ORF">TRIP_E340006</name>
</gene>
<proteinExistence type="predicted"/>
<accession>A0A652ZY46</accession>
<dbReference type="AlphaFoldDB" id="A0A652ZY46"/>
<sequence length="78" mass="8436">MCECITARPLDIVIYAAGGWQGGEADQAFHKLEDICQILTKQAIGHRSQGAYGLSFFYQIFLAISNCGGKGLKFVPAP</sequence>
<dbReference type="EMBL" id="UPXP01000028">
    <property type="protein sequence ID" value="VBB40702.1"/>
    <property type="molecule type" value="Genomic_DNA"/>
</dbReference>
<evidence type="ECO:0000313" key="1">
    <source>
        <dbReference type="EMBL" id="VBB40702.1"/>
    </source>
</evidence>
<protein>
    <submittedName>
        <fullName evidence="1">Uncharacterized protein</fullName>
    </submittedName>
</protein>
<reference evidence="1" key="1">
    <citation type="submission" date="2018-07" db="EMBL/GenBank/DDBJ databases">
        <authorList>
            <consortium name="Genoscope - CEA"/>
            <person name="William W."/>
        </authorList>
    </citation>
    <scope>NUCLEOTIDE SEQUENCE</scope>
    <source>
        <strain evidence="1">IK1</strain>
    </source>
</reference>
<name>A0A652ZY46_9SPIR</name>